<name>A0A5C8PDJ3_9HYPH</name>
<sequence length="179" mass="19918">MKDSKMAVFEVMAAGRRALRASVIGMSVMACVPMLGAPVAAQNLGLVDNSGFSPQDVLRLLKGWGYPGDLKSDPSYPRIAGKIEGLNYEIYFYGCKNAQANCRDYQFFTTFTFRQPVPLEKINEWNDKKRWAFASTDGKGEVRLKMDVDPDGSDLAQGFESNFNIWKSVLISFKNHIGG</sequence>
<accession>A0A5C8PDJ3</accession>
<dbReference type="RefSeq" id="WP_147850747.1">
    <property type="nucleotide sequence ID" value="NZ_VDUZ01000044.1"/>
</dbReference>
<evidence type="ECO:0000313" key="2">
    <source>
        <dbReference type="Proteomes" id="UP000321638"/>
    </source>
</evidence>
<organism evidence="1 2">
    <name type="scientific">Vineibacter terrae</name>
    <dbReference type="NCBI Taxonomy" id="2586908"/>
    <lineage>
        <taxon>Bacteria</taxon>
        <taxon>Pseudomonadati</taxon>
        <taxon>Pseudomonadota</taxon>
        <taxon>Alphaproteobacteria</taxon>
        <taxon>Hyphomicrobiales</taxon>
        <taxon>Vineibacter</taxon>
    </lineage>
</organism>
<dbReference type="Pfam" id="PF10722">
    <property type="entry name" value="YbjN"/>
    <property type="match status" value="1"/>
</dbReference>
<dbReference type="AlphaFoldDB" id="A0A5C8PDJ3"/>
<gene>
    <name evidence="1" type="ORF">FHP25_30335</name>
</gene>
<dbReference type="CDD" id="cd17511">
    <property type="entry name" value="YbjN_AmyR-like"/>
    <property type="match status" value="1"/>
</dbReference>
<dbReference type="EMBL" id="VDUZ01000044">
    <property type="protein sequence ID" value="TXL71389.1"/>
    <property type="molecule type" value="Genomic_DNA"/>
</dbReference>
<comment type="caution">
    <text evidence="1">The sequence shown here is derived from an EMBL/GenBank/DDBJ whole genome shotgun (WGS) entry which is preliminary data.</text>
</comment>
<proteinExistence type="predicted"/>
<reference evidence="1 2" key="1">
    <citation type="submission" date="2019-06" db="EMBL/GenBank/DDBJ databases">
        <title>New taxonomy in bacterial strain CC-CFT640, isolated from vineyard.</title>
        <authorList>
            <person name="Lin S.-Y."/>
            <person name="Tsai C.-F."/>
            <person name="Young C.-C."/>
        </authorList>
    </citation>
    <scope>NUCLEOTIDE SEQUENCE [LARGE SCALE GENOMIC DNA]</scope>
    <source>
        <strain evidence="1 2">CC-CFT640</strain>
    </source>
</reference>
<dbReference type="InterPro" id="IPR019660">
    <property type="entry name" value="Put_sensory_transdc_reg_YbjN"/>
</dbReference>
<dbReference type="OrthoDB" id="33037at2"/>
<dbReference type="Proteomes" id="UP000321638">
    <property type="component" value="Unassembled WGS sequence"/>
</dbReference>
<keyword evidence="2" id="KW-1185">Reference proteome</keyword>
<protein>
    <submittedName>
        <fullName evidence="1">YbjN domain-containing protein</fullName>
    </submittedName>
</protein>
<dbReference type="PROSITE" id="PS51257">
    <property type="entry name" value="PROKAR_LIPOPROTEIN"/>
    <property type="match status" value="1"/>
</dbReference>
<evidence type="ECO:0000313" key="1">
    <source>
        <dbReference type="EMBL" id="TXL71389.1"/>
    </source>
</evidence>